<proteinExistence type="predicted"/>
<evidence type="ECO:0000313" key="3">
    <source>
        <dbReference type="Proteomes" id="UP001165121"/>
    </source>
</evidence>
<name>A0A9W6XCX9_9STRA</name>
<sequence length="185" mass="20652">MEWTRVSNTLQEWLVADEVAWTNRCSGAIVAVLALIITAPIREVACGACGAVFGWIGDGLWLLRACVERFVLLVRRVNFQDYHGVDHGWAELECVFVAPIVVLAEHKDYYGLFGQSCVLWCQAWQHSVCDYLPDSSTRKWEAVKELGANSVSATAASWKRWCNMLVMVCSLVRITLAVIVFGPSL</sequence>
<reference evidence="2" key="1">
    <citation type="submission" date="2023-04" db="EMBL/GenBank/DDBJ databases">
        <title>Phytophthora fragariaefolia NBRC 109709.</title>
        <authorList>
            <person name="Ichikawa N."/>
            <person name="Sato H."/>
            <person name="Tonouchi N."/>
        </authorList>
    </citation>
    <scope>NUCLEOTIDE SEQUENCE</scope>
    <source>
        <strain evidence="2">NBRC 109709</strain>
    </source>
</reference>
<keyword evidence="1" id="KW-0812">Transmembrane</keyword>
<evidence type="ECO:0000313" key="2">
    <source>
        <dbReference type="EMBL" id="GMF36140.1"/>
    </source>
</evidence>
<keyword evidence="3" id="KW-1185">Reference proteome</keyword>
<keyword evidence="1" id="KW-0472">Membrane</keyword>
<dbReference type="EMBL" id="BSXT01000912">
    <property type="protein sequence ID" value="GMF36140.1"/>
    <property type="molecule type" value="Genomic_DNA"/>
</dbReference>
<organism evidence="2 3">
    <name type="scientific">Phytophthora fragariaefolia</name>
    <dbReference type="NCBI Taxonomy" id="1490495"/>
    <lineage>
        <taxon>Eukaryota</taxon>
        <taxon>Sar</taxon>
        <taxon>Stramenopiles</taxon>
        <taxon>Oomycota</taxon>
        <taxon>Peronosporomycetes</taxon>
        <taxon>Peronosporales</taxon>
        <taxon>Peronosporaceae</taxon>
        <taxon>Phytophthora</taxon>
    </lineage>
</organism>
<accession>A0A9W6XCX9</accession>
<protein>
    <submittedName>
        <fullName evidence="2">Unnamed protein product</fullName>
    </submittedName>
</protein>
<gene>
    <name evidence="2" type="ORF">Pfra01_000977700</name>
</gene>
<keyword evidence="1" id="KW-1133">Transmembrane helix</keyword>
<dbReference type="Proteomes" id="UP001165121">
    <property type="component" value="Unassembled WGS sequence"/>
</dbReference>
<comment type="caution">
    <text evidence="2">The sequence shown here is derived from an EMBL/GenBank/DDBJ whole genome shotgun (WGS) entry which is preliminary data.</text>
</comment>
<evidence type="ECO:0000256" key="1">
    <source>
        <dbReference type="SAM" id="Phobius"/>
    </source>
</evidence>
<feature type="transmembrane region" description="Helical" evidence="1">
    <location>
        <begin position="161"/>
        <end position="182"/>
    </location>
</feature>
<dbReference type="AlphaFoldDB" id="A0A9W6XCX9"/>